<comment type="domain">
    <text evidence="9">The last Arg residue of the ACP-binding site is essential for the weak association between ACP/AcpP and FabH.</text>
</comment>
<keyword evidence="14" id="KW-1185">Reference proteome</keyword>
<evidence type="ECO:0000256" key="10">
    <source>
        <dbReference type="SAM" id="MobiDB-lite"/>
    </source>
</evidence>
<evidence type="ECO:0000313" key="14">
    <source>
        <dbReference type="Proteomes" id="UP000704762"/>
    </source>
</evidence>
<comment type="catalytic activity">
    <reaction evidence="9">
        <text>malonyl-[ACP] + acetyl-CoA + H(+) = 3-oxobutanoyl-[ACP] + CO2 + CoA</text>
        <dbReference type="Rhea" id="RHEA:12080"/>
        <dbReference type="Rhea" id="RHEA-COMP:9623"/>
        <dbReference type="Rhea" id="RHEA-COMP:9625"/>
        <dbReference type="ChEBI" id="CHEBI:15378"/>
        <dbReference type="ChEBI" id="CHEBI:16526"/>
        <dbReference type="ChEBI" id="CHEBI:57287"/>
        <dbReference type="ChEBI" id="CHEBI:57288"/>
        <dbReference type="ChEBI" id="CHEBI:78449"/>
        <dbReference type="ChEBI" id="CHEBI:78450"/>
        <dbReference type="EC" id="2.3.1.180"/>
    </reaction>
</comment>
<gene>
    <name evidence="9" type="primary">fabH</name>
    <name evidence="13" type="ORF">JOE57_002072</name>
</gene>
<accession>A0ABS2RJG5</accession>
<dbReference type="InterPro" id="IPR013747">
    <property type="entry name" value="ACP_syn_III_C"/>
</dbReference>
<evidence type="ECO:0000256" key="1">
    <source>
        <dbReference type="ARBA" id="ARBA00008642"/>
    </source>
</evidence>
<protein>
    <recommendedName>
        <fullName evidence="9">Beta-ketoacyl-[acyl-carrier-protein] synthase III</fullName>
        <shortName evidence="9">Beta-ketoacyl-ACP synthase III</shortName>
        <shortName evidence="9">KAS III</shortName>
        <ecNumber evidence="9">2.3.1.180</ecNumber>
    </recommendedName>
    <alternativeName>
        <fullName evidence="9">3-oxoacyl-[acyl-carrier-protein] synthase 3</fullName>
    </alternativeName>
    <alternativeName>
        <fullName evidence="9">3-oxoacyl-[acyl-carrier-protein] synthase III</fullName>
    </alternativeName>
</protein>
<dbReference type="Gene3D" id="3.40.47.10">
    <property type="match status" value="1"/>
</dbReference>
<feature type="active site" evidence="9">
    <location>
        <position position="263"/>
    </location>
</feature>
<comment type="subunit">
    <text evidence="9">Homodimer.</text>
</comment>
<keyword evidence="6 9" id="KW-0275">Fatty acid biosynthesis</keyword>
<feature type="active site" evidence="9">
    <location>
        <position position="293"/>
    </location>
</feature>
<dbReference type="PANTHER" id="PTHR43091:SF1">
    <property type="entry name" value="BETA-KETOACYL-[ACYL-CARRIER-PROTEIN] SYNTHASE III, CHLOROPLASTIC"/>
    <property type="match status" value="1"/>
</dbReference>
<dbReference type="CDD" id="cd00830">
    <property type="entry name" value="KAS_III"/>
    <property type="match status" value="1"/>
</dbReference>
<keyword evidence="9" id="KW-0963">Cytoplasm</keyword>
<name>A0ABS2RJG5_9ACTN</name>
<evidence type="ECO:0000256" key="5">
    <source>
        <dbReference type="ARBA" id="ARBA00023098"/>
    </source>
</evidence>
<keyword evidence="5 9" id="KW-0443">Lipid metabolism</keyword>
<evidence type="ECO:0000256" key="4">
    <source>
        <dbReference type="ARBA" id="ARBA00022832"/>
    </source>
</evidence>
<dbReference type="InterPro" id="IPR013751">
    <property type="entry name" value="ACP_syn_III_N"/>
</dbReference>
<keyword evidence="2 9" id="KW-0444">Lipid biosynthesis</keyword>
<dbReference type="Pfam" id="PF08541">
    <property type="entry name" value="ACP_syn_III_C"/>
    <property type="match status" value="1"/>
</dbReference>
<evidence type="ECO:0000256" key="9">
    <source>
        <dbReference type="HAMAP-Rule" id="MF_01815"/>
    </source>
</evidence>
<evidence type="ECO:0000256" key="2">
    <source>
        <dbReference type="ARBA" id="ARBA00022516"/>
    </source>
</evidence>
<evidence type="ECO:0000256" key="6">
    <source>
        <dbReference type="ARBA" id="ARBA00023160"/>
    </source>
</evidence>
<evidence type="ECO:0000256" key="7">
    <source>
        <dbReference type="ARBA" id="ARBA00023268"/>
    </source>
</evidence>
<dbReference type="EC" id="2.3.1.180" evidence="9"/>
<dbReference type="InterPro" id="IPR016039">
    <property type="entry name" value="Thiolase-like"/>
</dbReference>
<dbReference type="SUPFAM" id="SSF53901">
    <property type="entry name" value="Thiolase-like"/>
    <property type="match status" value="1"/>
</dbReference>
<dbReference type="EMBL" id="JAFBCF010000001">
    <property type="protein sequence ID" value="MBM7799151.1"/>
    <property type="molecule type" value="Genomic_DNA"/>
</dbReference>
<keyword evidence="4 9" id="KW-0276">Fatty acid metabolism</keyword>
<comment type="function">
    <text evidence="9">Catalyzes the condensation reaction of fatty acid synthesis by the addition to an acyl acceptor of two carbons from malonyl-ACP. Catalyzes the first condensation reaction which initiates fatty acid synthesis and may therefore play a role in governing the total rate of fatty acid production. Possesses both acetoacetyl-ACP synthase and acetyl transacylase activities. Its substrate specificity determines the biosynthesis of branched-chain and/or straight-chain of fatty acids.</text>
</comment>
<evidence type="ECO:0000256" key="8">
    <source>
        <dbReference type="ARBA" id="ARBA00023315"/>
    </source>
</evidence>
<proteinExistence type="inferred from homology"/>
<evidence type="ECO:0000259" key="11">
    <source>
        <dbReference type="Pfam" id="PF08541"/>
    </source>
</evidence>
<feature type="active site" evidence="9">
    <location>
        <position position="138"/>
    </location>
</feature>
<keyword evidence="7 9" id="KW-0511">Multifunctional enzyme</keyword>
<comment type="caution">
    <text evidence="13">The sequence shown here is derived from an EMBL/GenBank/DDBJ whole genome shotgun (WGS) entry which is preliminary data.</text>
</comment>
<dbReference type="Pfam" id="PF08545">
    <property type="entry name" value="ACP_syn_III"/>
    <property type="match status" value="1"/>
</dbReference>
<feature type="domain" description="Beta-ketoacyl-[acyl-carrier-protein] synthase III N-terminal" evidence="12">
    <location>
        <begin position="132"/>
        <end position="208"/>
    </location>
</feature>
<evidence type="ECO:0000256" key="3">
    <source>
        <dbReference type="ARBA" id="ARBA00022679"/>
    </source>
</evidence>
<feature type="domain" description="Beta-ketoacyl-[acyl-carrier-protein] synthase III C-terminal" evidence="11">
    <location>
        <begin position="248"/>
        <end position="335"/>
    </location>
</feature>
<dbReference type="NCBIfam" id="TIGR00747">
    <property type="entry name" value="fabH"/>
    <property type="match status" value="1"/>
</dbReference>
<feature type="region of interest" description="ACP-binding" evidence="9">
    <location>
        <begin position="264"/>
        <end position="268"/>
    </location>
</feature>
<feature type="region of interest" description="Disordered" evidence="10">
    <location>
        <begin position="1"/>
        <end position="24"/>
    </location>
</feature>
<dbReference type="GO" id="GO:0033818">
    <property type="term" value="F:beta-ketoacyl-acyl-carrier-protein synthase III activity"/>
    <property type="evidence" value="ECO:0007669"/>
    <property type="project" value="UniProtKB-EC"/>
</dbReference>
<evidence type="ECO:0000313" key="13">
    <source>
        <dbReference type="EMBL" id="MBM7799151.1"/>
    </source>
</evidence>
<comment type="pathway">
    <text evidence="9">Lipid metabolism; fatty acid biosynthesis.</text>
</comment>
<feature type="compositionally biased region" description="Low complexity" evidence="10">
    <location>
        <begin position="7"/>
        <end position="24"/>
    </location>
</feature>
<comment type="subcellular location">
    <subcellularLocation>
        <location evidence="9">Cytoplasm</location>
    </subcellularLocation>
</comment>
<dbReference type="Proteomes" id="UP000704762">
    <property type="component" value="Unassembled WGS sequence"/>
</dbReference>
<sequence length="352" mass="36209">MTTTPETSGAAGATDTAGSDTAGTGIAGSELIGVGHYQPSRVVTNDDLAKIVETNDEWIQQRTGIVTRHLAADDETVADMAIQAAQAALADAGITAAEVDLIVVASCTATDRSPSTAGRVSAALGAGRPAIFDINAACSGFAHALAIADQAIRAGAATTALVIGAEKLSDYTDWTDRTTCILVADAAGAFVIRRSDIRGVSDVTWGSEPELADAVRIVAPSLKFAQEGKSVFKWAISEAADIARATVQTAGYQLADIRALVAHQANRRIIEPLARQLGMENAIVATDISESGNTSAASIPMAFSKLWQAGELPADVPVLLYGFGGGFAYAGQVVRTPRRSRPSPTAVGAQSG</sequence>
<reference evidence="13 14" key="1">
    <citation type="submission" date="2021-01" db="EMBL/GenBank/DDBJ databases">
        <title>Sequencing the genomes of 1000 actinobacteria strains.</title>
        <authorList>
            <person name="Klenk H.-P."/>
        </authorList>
    </citation>
    <scope>NUCLEOTIDE SEQUENCE [LARGE SCALE GENOMIC DNA]</scope>
    <source>
        <strain evidence="13 14">DSM 18662</strain>
    </source>
</reference>
<dbReference type="RefSeq" id="WP_338041254.1">
    <property type="nucleotide sequence ID" value="NZ_BAAAQP010000004.1"/>
</dbReference>
<dbReference type="InterPro" id="IPR004655">
    <property type="entry name" value="FabH"/>
</dbReference>
<organism evidence="13 14">
    <name type="scientific">Microlunatus panaciterrae</name>
    <dbReference type="NCBI Taxonomy" id="400768"/>
    <lineage>
        <taxon>Bacteria</taxon>
        <taxon>Bacillati</taxon>
        <taxon>Actinomycetota</taxon>
        <taxon>Actinomycetes</taxon>
        <taxon>Propionibacteriales</taxon>
        <taxon>Propionibacteriaceae</taxon>
        <taxon>Microlunatus</taxon>
    </lineage>
</organism>
<dbReference type="NCBIfam" id="NF006829">
    <property type="entry name" value="PRK09352.1"/>
    <property type="match status" value="1"/>
</dbReference>
<dbReference type="PANTHER" id="PTHR43091">
    <property type="entry name" value="3-OXOACYL-[ACYL-CARRIER-PROTEIN] SYNTHASE"/>
    <property type="match status" value="1"/>
</dbReference>
<comment type="similarity">
    <text evidence="1 9">Belongs to the thiolase-like superfamily. FabH family.</text>
</comment>
<dbReference type="HAMAP" id="MF_01815">
    <property type="entry name" value="FabH"/>
    <property type="match status" value="1"/>
</dbReference>
<keyword evidence="3 9" id="KW-0808">Transferase</keyword>
<keyword evidence="8 9" id="KW-0012">Acyltransferase</keyword>
<evidence type="ECO:0000259" key="12">
    <source>
        <dbReference type="Pfam" id="PF08545"/>
    </source>
</evidence>